<feature type="compositionally biased region" description="Basic and acidic residues" evidence="1">
    <location>
        <begin position="34"/>
        <end position="65"/>
    </location>
</feature>
<evidence type="ECO:0000313" key="3">
    <source>
        <dbReference type="Proteomes" id="UP000589036"/>
    </source>
</evidence>
<evidence type="ECO:0008006" key="4">
    <source>
        <dbReference type="Google" id="ProtNLM"/>
    </source>
</evidence>
<organism evidence="2 3">
    <name type="scientific">Spinactinospora alkalitolerans</name>
    <dbReference type="NCBI Taxonomy" id="687207"/>
    <lineage>
        <taxon>Bacteria</taxon>
        <taxon>Bacillati</taxon>
        <taxon>Actinomycetota</taxon>
        <taxon>Actinomycetes</taxon>
        <taxon>Streptosporangiales</taxon>
        <taxon>Nocardiopsidaceae</taxon>
        <taxon>Spinactinospora</taxon>
    </lineage>
</organism>
<protein>
    <recommendedName>
        <fullName evidence="4">Phosphatidylethanolamine-binding protein</fullName>
    </recommendedName>
</protein>
<evidence type="ECO:0000256" key="1">
    <source>
        <dbReference type="SAM" id="MobiDB-lite"/>
    </source>
</evidence>
<dbReference type="RefSeq" id="WP_179642388.1">
    <property type="nucleotide sequence ID" value="NZ_BAAAYY010000013.1"/>
</dbReference>
<feature type="compositionally biased region" description="Basic and acidic residues" evidence="1">
    <location>
        <begin position="7"/>
        <end position="22"/>
    </location>
</feature>
<dbReference type="AlphaFoldDB" id="A0A852TRR0"/>
<keyword evidence="3" id="KW-1185">Reference proteome</keyword>
<comment type="caution">
    <text evidence="2">The sequence shown here is derived from an EMBL/GenBank/DDBJ whole genome shotgun (WGS) entry which is preliminary data.</text>
</comment>
<reference evidence="2 3" key="1">
    <citation type="submission" date="2020-07" db="EMBL/GenBank/DDBJ databases">
        <title>Sequencing the genomes of 1000 actinobacteria strains.</title>
        <authorList>
            <person name="Klenk H.-P."/>
        </authorList>
    </citation>
    <scope>NUCLEOTIDE SEQUENCE [LARGE SCALE GENOMIC DNA]</scope>
    <source>
        <strain evidence="2 3">CXB654</strain>
    </source>
</reference>
<accession>A0A852TRR0</accession>
<name>A0A852TRR0_9ACTN</name>
<sequence>MPRPGSHKYDIQRAHERKRLEDEGIANDQGANEEANRELQGEPDHEPVRRTERGRGPEGDREPGV</sequence>
<dbReference type="Proteomes" id="UP000589036">
    <property type="component" value="Unassembled WGS sequence"/>
</dbReference>
<dbReference type="EMBL" id="JACCCC010000001">
    <property type="protein sequence ID" value="NYE46251.1"/>
    <property type="molecule type" value="Genomic_DNA"/>
</dbReference>
<gene>
    <name evidence="2" type="ORF">HDA32_001371</name>
</gene>
<feature type="region of interest" description="Disordered" evidence="1">
    <location>
        <begin position="1"/>
        <end position="65"/>
    </location>
</feature>
<evidence type="ECO:0000313" key="2">
    <source>
        <dbReference type="EMBL" id="NYE46251.1"/>
    </source>
</evidence>
<proteinExistence type="predicted"/>